<reference evidence="2 3" key="1">
    <citation type="journal article" date="2014" name="Int. J. Syst. Evol. Microbiol.">
        <title>Streptomyces hoynatensis sp. nov., isolated from deep marine sediment.</title>
        <authorList>
            <person name="Veyisoglu A."/>
            <person name="Sahin N."/>
        </authorList>
    </citation>
    <scope>NUCLEOTIDE SEQUENCE [LARGE SCALE GENOMIC DNA]</scope>
    <source>
        <strain evidence="2 3">KCTC 29097</strain>
    </source>
</reference>
<feature type="transmembrane region" description="Helical" evidence="1">
    <location>
        <begin position="98"/>
        <end position="120"/>
    </location>
</feature>
<protein>
    <submittedName>
        <fullName evidence="2">Phage holin family protein</fullName>
    </submittedName>
</protein>
<keyword evidence="1" id="KW-0472">Membrane</keyword>
<dbReference type="AlphaFoldDB" id="A0A3A9Z4I6"/>
<dbReference type="EMBL" id="RBAL01000005">
    <property type="protein sequence ID" value="RKN43183.1"/>
    <property type="molecule type" value="Genomic_DNA"/>
</dbReference>
<keyword evidence="3" id="KW-1185">Reference proteome</keyword>
<evidence type="ECO:0000313" key="3">
    <source>
        <dbReference type="Proteomes" id="UP000272474"/>
    </source>
</evidence>
<evidence type="ECO:0000313" key="2">
    <source>
        <dbReference type="EMBL" id="RKN43183.1"/>
    </source>
</evidence>
<evidence type="ECO:0000256" key="1">
    <source>
        <dbReference type="SAM" id="Phobius"/>
    </source>
</evidence>
<dbReference type="PANTHER" id="PTHR37309:SF1">
    <property type="entry name" value="SLR0284 PROTEIN"/>
    <property type="match status" value="1"/>
</dbReference>
<dbReference type="PANTHER" id="PTHR37309">
    <property type="entry name" value="SLR0284 PROTEIN"/>
    <property type="match status" value="1"/>
</dbReference>
<feature type="transmembrane region" description="Helical" evidence="1">
    <location>
        <begin position="38"/>
        <end position="55"/>
    </location>
</feature>
<accession>A0A3A9Z4I6</accession>
<sequence length="125" mass="13152">MTSILFRFIANAVALGVAVWLVGDITLGEDGASNGSKTVTLLVVALIFGVVNVVVKPVVKFFSLPLLIVTLGLFTLVINGLMLLLTDWIAGDSFEVDGFGAAVFGGLIVSIVSWAVNLVLDRDDD</sequence>
<gene>
    <name evidence="2" type="ORF">D7294_11970</name>
</gene>
<keyword evidence="1" id="KW-1133">Transmembrane helix</keyword>
<proteinExistence type="predicted"/>
<feature type="transmembrane region" description="Helical" evidence="1">
    <location>
        <begin position="62"/>
        <end position="86"/>
    </location>
</feature>
<dbReference type="OrthoDB" id="9810847at2"/>
<dbReference type="InterPro" id="IPR007165">
    <property type="entry name" value="Phage_holin_4_2"/>
</dbReference>
<dbReference type="Proteomes" id="UP000272474">
    <property type="component" value="Unassembled WGS sequence"/>
</dbReference>
<name>A0A3A9Z4I6_9ACTN</name>
<comment type="caution">
    <text evidence="2">The sequence shown here is derived from an EMBL/GenBank/DDBJ whole genome shotgun (WGS) entry which is preliminary data.</text>
</comment>
<keyword evidence="1" id="KW-0812">Transmembrane</keyword>
<organism evidence="2 3">
    <name type="scientific">Streptomyces hoynatensis</name>
    <dbReference type="NCBI Taxonomy" id="1141874"/>
    <lineage>
        <taxon>Bacteria</taxon>
        <taxon>Bacillati</taxon>
        <taxon>Actinomycetota</taxon>
        <taxon>Actinomycetes</taxon>
        <taxon>Kitasatosporales</taxon>
        <taxon>Streptomycetaceae</taxon>
        <taxon>Streptomyces</taxon>
    </lineage>
</organism>
<dbReference type="RefSeq" id="WP_120678548.1">
    <property type="nucleotide sequence ID" value="NZ_RBAL01000005.1"/>
</dbReference>
<dbReference type="Pfam" id="PF04020">
    <property type="entry name" value="Phage_holin_4_2"/>
    <property type="match status" value="1"/>
</dbReference>